<organism evidence="2 3">
    <name type="scientific">Trichomonas vaginalis (strain ATCC PRA-98 / G3)</name>
    <dbReference type="NCBI Taxonomy" id="412133"/>
    <lineage>
        <taxon>Eukaryota</taxon>
        <taxon>Metamonada</taxon>
        <taxon>Parabasalia</taxon>
        <taxon>Trichomonadida</taxon>
        <taxon>Trichomonadidae</taxon>
        <taxon>Trichomonas</taxon>
    </lineage>
</organism>
<evidence type="ECO:0000256" key="1">
    <source>
        <dbReference type="SAM" id="Phobius"/>
    </source>
</evidence>
<dbReference type="AlphaFoldDB" id="A2EM73"/>
<proteinExistence type="predicted"/>
<evidence type="ECO:0000313" key="3">
    <source>
        <dbReference type="Proteomes" id="UP000001542"/>
    </source>
</evidence>
<gene>
    <name evidence="2" type="ORF">TVAG_034360</name>
</gene>
<protein>
    <submittedName>
        <fullName evidence="2">Uncharacterized protein</fullName>
    </submittedName>
</protein>
<dbReference type="InParanoid" id="A2EM73"/>
<dbReference type="RefSeq" id="XP_001318480.1">
    <property type="nucleotide sequence ID" value="XM_001318445.1"/>
</dbReference>
<reference evidence="2" key="2">
    <citation type="journal article" date="2007" name="Science">
        <title>Draft genome sequence of the sexually transmitted pathogen Trichomonas vaginalis.</title>
        <authorList>
            <person name="Carlton J.M."/>
            <person name="Hirt R.P."/>
            <person name="Silva J.C."/>
            <person name="Delcher A.L."/>
            <person name="Schatz M."/>
            <person name="Zhao Q."/>
            <person name="Wortman J.R."/>
            <person name="Bidwell S.L."/>
            <person name="Alsmark U.C.M."/>
            <person name="Besteiro S."/>
            <person name="Sicheritz-Ponten T."/>
            <person name="Noel C.J."/>
            <person name="Dacks J.B."/>
            <person name="Foster P.G."/>
            <person name="Simillion C."/>
            <person name="Van de Peer Y."/>
            <person name="Miranda-Saavedra D."/>
            <person name="Barton G.J."/>
            <person name="Westrop G.D."/>
            <person name="Mueller S."/>
            <person name="Dessi D."/>
            <person name="Fiori P.L."/>
            <person name="Ren Q."/>
            <person name="Paulsen I."/>
            <person name="Zhang H."/>
            <person name="Bastida-Corcuera F.D."/>
            <person name="Simoes-Barbosa A."/>
            <person name="Brown M.T."/>
            <person name="Hayes R.D."/>
            <person name="Mukherjee M."/>
            <person name="Okumura C.Y."/>
            <person name="Schneider R."/>
            <person name="Smith A.J."/>
            <person name="Vanacova S."/>
            <person name="Villalvazo M."/>
            <person name="Haas B.J."/>
            <person name="Pertea M."/>
            <person name="Feldblyum T.V."/>
            <person name="Utterback T.R."/>
            <person name="Shu C.L."/>
            <person name="Osoegawa K."/>
            <person name="de Jong P.J."/>
            <person name="Hrdy I."/>
            <person name="Horvathova L."/>
            <person name="Zubacova Z."/>
            <person name="Dolezal P."/>
            <person name="Malik S.B."/>
            <person name="Logsdon J.M. Jr."/>
            <person name="Henze K."/>
            <person name="Gupta A."/>
            <person name="Wang C.C."/>
            <person name="Dunne R.L."/>
            <person name="Upcroft J.A."/>
            <person name="Upcroft P."/>
            <person name="White O."/>
            <person name="Salzberg S.L."/>
            <person name="Tang P."/>
            <person name="Chiu C.-H."/>
            <person name="Lee Y.-S."/>
            <person name="Embley T.M."/>
            <person name="Coombs G.H."/>
            <person name="Mottram J.C."/>
            <person name="Tachezy J."/>
            <person name="Fraser-Liggett C.M."/>
            <person name="Johnson P.J."/>
        </authorList>
    </citation>
    <scope>NUCLEOTIDE SEQUENCE [LARGE SCALE GENOMIC DNA]</scope>
    <source>
        <strain evidence="2">G3</strain>
    </source>
</reference>
<dbReference type="OrthoDB" id="1890790at2759"/>
<dbReference type="KEGG" id="tva:4764132"/>
<name>A2EM73_TRIV3</name>
<feature type="transmembrane region" description="Helical" evidence="1">
    <location>
        <begin position="70"/>
        <end position="94"/>
    </location>
</feature>
<dbReference type="VEuPathDB" id="TrichDB:TVAGG3_0640820"/>
<dbReference type="Proteomes" id="UP000001542">
    <property type="component" value="Unassembled WGS sequence"/>
</dbReference>
<evidence type="ECO:0000313" key="2">
    <source>
        <dbReference type="EMBL" id="EAY06257.1"/>
    </source>
</evidence>
<sequence>MLEKGIPAHKDRALLNMISLFPNVMNSISDLTKEIDIVGNSLNNEEADINELNKKEVISDLINNSKLGNYAYVIIYFIVVCVLSIAGFCIYTLIFKYKVLDNIADSANFLYQADSMLHHYSNYLFLKVMNYAYNKAPNSIFSNSDTQMNKISPFWYKSGHAKKIEINDETVANNIGIILLYVAVNGLGS</sequence>
<dbReference type="EMBL" id="DS113428">
    <property type="protein sequence ID" value="EAY06257.1"/>
    <property type="molecule type" value="Genomic_DNA"/>
</dbReference>
<dbReference type="VEuPathDB" id="TrichDB:TVAG_034360"/>
<accession>A2EM73</accession>
<keyword evidence="3" id="KW-1185">Reference proteome</keyword>
<keyword evidence="1" id="KW-0472">Membrane</keyword>
<keyword evidence="1" id="KW-0812">Transmembrane</keyword>
<keyword evidence="1" id="KW-1133">Transmembrane helix</keyword>
<reference evidence="2" key="1">
    <citation type="submission" date="2006-10" db="EMBL/GenBank/DDBJ databases">
        <authorList>
            <person name="Amadeo P."/>
            <person name="Zhao Q."/>
            <person name="Wortman J."/>
            <person name="Fraser-Liggett C."/>
            <person name="Carlton J."/>
        </authorList>
    </citation>
    <scope>NUCLEOTIDE SEQUENCE</scope>
    <source>
        <strain evidence="2">G3</strain>
    </source>
</reference>